<feature type="transmembrane region" description="Helical" evidence="1">
    <location>
        <begin position="84"/>
        <end position="101"/>
    </location>
</feature>
<keyword evidence="2" id="KW-0808">Transferase</keyword>
<evidence type="ECO:0000313" key="2">
    <source>
        <dbReference type="EMBL" id="QOP40831.1"/>
    </source>
</evidence>
<feature type="transmembrane region" description="Helical" evidence="1">
    <location>
        <begin position="197"/>
        <end position="218"/>
    </location>
</feature>
<protein>
    <submittedName>
        <fullName evidence="2">3-deoxy-D-manno-octulosonic acid transferase</fullName>
    </submittedName>
</protein>
<feature type="transmembrane region" description="Helical" evidence="1">
    <location>
        <begin position="113"/>
        <end position="129"/>
    </location>
</feature>
<keyword evidence="1" id="KW-1133">Transmembrane helix</keyword>
<dbReference type="Proteomes" id="UP000593910">
    <property type="component" value="Chromosome"/>
</dbReference>
<dbReference type="GO" id="GO:0016740">
    <property type="term" value="F:transferase activity"/>
    <property type="evidence" value="ECO:0007669"/>
    <property type="project" value="UniProtKB-KW"/>
</dbReference>
<dbReference type="EMBL" id="CP041165">
    <property type="protein sequence ID" value="QOP40831.1"/>
    <property type="molecule type" value="Genomic_DNA"/>
</dbReference>
<reference evidence="2 3" key="1">
    <citation type="submission" date="2019-06" db="EMBL/GenBank/DDBJ databases">
        <title>Sulfurimonas gotlandica sp. nov., a chemoautotrophic and psychrotolerant epsilonproteobacterium isolated from a pelagic redoxcline, and an emended description of the genus Sulfurimonas.</title>
        <authorList>
            <person name="Wang S."/>
            <person name="Jiang L."/>
            <person name="Shao Z."/>
        </authorList>
    </citation>
    <scope>NUCLEOTIDE SEQUENCE [LARGE SCALE GENOMIC DNA]</scope>
    <source>
        <strain evidence="2 3">B2</strain>
    </source>
</reference>
<dbReference type="RefSeq" id="WP_193114252.1">
    <property type="nucleotide sequence ID" value="NZ_CP041165.1"/>
</dbReference>
<dbReference type="KEGG" id="smax:FJR03_03380"/>
<feature type="transmembrane region" description="Helical" evidence="1">
    <location>
        <begin position="334"/>
        <end position="352"/>
    </location>
</feature>
<feature type="transmembrane region" description="Helical" evidence="1">
    <location>
        <begin position="358"/>
        <end position="377"/>
    </location>
</feature>
<sequence length="432" mass="50118">MYLEKKFHTVQFLLLALGLFLSFFYAQHQILTGDQTQMLYKGYMGAYMGEWISYGNAASVVGNVPGSMISYVVGLPVLLYDSPWSPMVFLILLHLASYFLLDNVIKDVFKTDIRLVFLVIYWLNPWFLFENILYNPSYLFFFSALHIWSAYKQKDQSSFLYSALHVIAIGLALQFHYSWLILSILSLYLVYRNIVKVNWYGVFFGGAIIIISLIPYAIEYLDNKEIRVNQNAKDSGRYIGWGGVHVYPVLKAILYWLRYDSFIFPNKLINSAHFDWLGISATLQTVLVYLYKAIVFTIGAASIYIAFKANQLFYKTMKSKVFKRSLSVDSKEEWLLLYVFGALFGVFISAILSPIVFGYWHLIIVFPFAIMPFLVYFKSYSEKYLNKFVIFITIYFIVVNFIGAIDSRKFSIEKDYANDVKEYVAKTIKNPS</sequence>
<proteinExistence type="predicted"/>
<name>A0A7M1ATS6_9BACT</name>
<evidence type="ECO:0000313" key="3">
    <source>
        <dbReference type="Proteomes" id="UP000593910"/>
    </source>
</evidence>
<dbReference type="AlphaFoldDB" id="A0A7M1ATS6"/>
<keyword evidence="1" id="KW-0472">Membrane</keyword>
<gene>
    <name evidence="2" type="ORF">FJR03_03380</name>
</gene>
<organism evidence="2 3">
    <name type="scientific">Sulfurimonas marina</name>
    <dbReference type="NCBI Taxonomy" id="2590551"/>
    <lineage>
        <taxon>Bacteria</taxon>
        <taxon>Pseudomonadati</taxon>
        <taxon>Campylobacterota</taxon>
        <taxon>Epsilonproteobacteria</taxon>
        <taxon>Campylobacterales</taxon>
        <taxon>Sulfurimonadaceae</taxon>
        <taxon>Sulfurimonas</taxon>
    </lineage>
</organism>
<keyword evidence="1" id="KW-0812">Transmembrane</keyword>
<feature type="transmembrane region" description="Helical" evidence="1">
    <location>
        <begin position="289"/>
        <end position="313"/>
    </location>
</feature>
<keyword evidence="3" id="KW-1185">Reference proteome</keyword>
<accession>A0A7M1ATS6</accession>
<feature type="transmembrane region" description="Helical" evidence="1">
    <location>
        <begin position="384"/>
        <end position="405"/>
    </location>
</feature>
<evidence type="ECO:0000256" key="1">
    <source>
        <dbReference type="SAM" id="Phobius"/>
    </source>
</evidence>
<feature type="transmembrane region" description="Helical" evidence="1">
    <location>
        <begin position="163"/>
        <end position="191"/>
    </location>
</feature>